<proteinExistence type="predicted"/>
<dbReference type="AlphaFoldDB" id="A0A1B9DCX5"/>
<gene>
    <name evidence="1" type="ORF">A5677_13670</name>
</gene>
<name>A0A1B9DCX5_MYCMA</name>
<organism evidence="1 2">
    <name type="scientific">Mycobacterium malmoense</name>
    <dbReference type="NCBI Taxonomy" id="1780"/>
    <lineage>
        <taxon>Bacteria</taxon>
        <taxon>Bacillati</taxon>
        <taxon>Actinomycetota</taxon>
        <taxon>Actinomycetes</taxon>
        <taxon>Mycobacteriales</taxon>
        <taxon>Mycobacteriaceae</taxon>
        <taxon>Mycobacterium</taxon>
    </lineage>
</organism>
<evidence type="ECO:0000313" key="1">
    <source>
        <dbReference type="EMBL" id="OCB60648.1"/>
    </source>
</evidence>
<protein>
    <submittedName>
        <fullName evidence="1">Uncharacterized protein</fullName>
    </submittedName>
</protein>
<comment type="caution">
    <text evidence="1">The sequence shown here is derived from an EMBL/GenBank/DDBJ whole genome shotgun (WGS) entry which is preliminary data.</text>
</comment>
<dbReference type="Proteomes" id="UP000092683">
    <property type="component" value="Unassembled WGS sequence"/>
</dbReference>
<sequence length="82" mass="8974">MAVKDKLAGPGLSWADVNLILETYGVGTYTPDDPWGSDDFLDVVKTATDEQLVEIADFLQLDSVEIPLPKLNTRVRFPPSAP</sequence>
<evidence type="ECO:0000313" key="2">
    <source>
        <dbReference type="Proteomes" id="UP000092683"/>
    </source>
</evidence>
<accession>A0A1B9DCX5</accession>
<dbReference type="EMBL" id="MBEE01000040">
    <property type="protein sequence ID" value="OCB60648.1"/>
    <property type="molecule type" value="Genomic_DNA"/>
</dbReference>
<reference evidence="1 2" key="1">
    <citation type="submission" date="2016-06" db="EMBL/GenBank/DDBJ databases">
        <authorList>
            <person name="Kjaerup R.B."/>
            <person name="Dalgaard T.S."/>
            <person name="Juul-Madsen H.R."/>
        </authorList>
    </citation>
    <scope>NUCLEOTIDE SEQUENCE [LARGE SCALE GENOMIC DNA]</scope>
    <source>
        <strain evidence="1 2">E3012</strain>
    </source>
</reference>